<dbReference type="Proteomes" id="UP000031737">
    <property type="component" value="Unassembled WGS sequence"/>
</dbReference>
<feature type="compositionally biased region" description="Basic and acidic residues" evidence="1">
    <location>
        <begin position="360"/>
        <end position="373"/>
    </location>
</feature>
<accession>A0A061IZL7</accession>
<dbReference type="AlphaFoldDB" id="A0A061IZL7"/>
<protein>
    <submittedName>
        <fullName evidence="2">Uncharacterized protein</fullName>
    </submittedName>
</protein>
<organism evidence="2 3">
    <name type="scientific">Trypanosoma rangeli SC58</name>
    <dbReference type="NCBI Taxonomy" id="429131"/>
    <lineage>
        <taxon>Eukaryota</taxon>
        <taxon>Discoba</taxon>
        <taxon>Euglenozoa</taxon>
        <taxon>Kinetoplastea</taxon>
        <taxon>Metakinetoplastina</taxon>
        <taxon>Trypanosomatida</taxon>
        <taxon>Trypanosomatidae</taxon>
        <taxon>Trypanosoma</taxon>
        <taxon>Herpetosoma</taxon>
    </lineage>
</organism>
<feature type="region of interest" description="Disordered" evidence="1">
    <location>
        <begin position="350"/>
        <end position="373"/>
    </location>
</feature>
<dbReference type="OrthoDB" id="242016at2759"/>
<feature type="region of interest" description="Disordered" evidence="1">
    <location>
        <begin position="1"/>
        <end position="23"/>
    </location>
</feature>
<comment type="caution">
    <text evidence="2">The sequence shown here is derived from an EMBL/GenBank/DDBJ whole genome shotgun (WGS) entry which is preliminary data.</text>
</comment>
<sequence>MACLPELRSPHVESSPNIDMERGGNCGSVSPGPNVTYFSVSRYSWNPYSRLEVETGVWKAGKNPEEGNTSPVTRSCPTTMTPQMRNCAAQWSNASLSPGVSSIRSFAGETPATMSYLEPSSKVLGSGGGGGYASMARSHCIDDNAIAEPVCMFERGSMPHSFVSYGAILPAGKGGAFDDMGVGNNLIFDGIRRTGAESLQGQRCSAPMLPHHSQQNVSCYNGFMYPSSLQPTPGSCVNAKMPRLRFSKMPPPPVPCKELSQLEQSNPQDAHYILNGLMRRWHKQLMLYQGGEFIYCSCSSCNLYGSNRNTRAELDEPCLAPPDEGQCQIEDIKWLQQCNEWWNKLFSEKSRHGNSRRNGAGRERWRLRHRPDQ</sequence>
<evidence type="ECO:0000256" key="1">
    <source>
        <dbReference type="SAM" id="MobiDB-lite"/>
    </source>
</evidence>
<keyword evidence="3" id="KW-1185">Reference proteome</keyword>
<evidence type="ECO:0000313" key="3">
    <source>
        <dbReference type="Proteomes" id="UP000031737"/>
    </source>
</evidence>
<reference evidence="2 3" key="1">
    <citation type="submission" date="2013-07" db="EMBL/GenBank/DDBJ databases">
        <authorList>
            <person name="Stoco P.H."/>
            <person name="Wagner G."/>
            <person name="Gerber A."/>
            <person name="Zaha A."/>
            <person name="Thompson C."/>
            <person name="Bartholomeu D.C."/>
            <person name="Luckemeyer D.D."/>
            <person name="Bahia D."/>
            <person name="Loreto E."/>
            <person name="Prestes E.B."/>
            <person name="Lima F.M."/>
            <person name="Rodrigues-Luiz G."/>
            <person name="Vallejo G.A."/>
            <person name="Filho J.F."/>
            <person name="Monteiro K.M."/>
            <person name="Tyler K.M."/>
            <person name="de Almeida L.G."/>
            <person name="Ortiz M.F."/>
            <person name="Siervo M.A."/>
            <person name="de Moraes M.H."/>
            <person name="Cunha O.L."/>
            <person name="Mendonca-Neto R."/>
            <person name="Silva R."/>
            <person name="Teixeira S.M."/>
            <person name="Murta S.M."/>
            <person name="Sincero T.C."/>
            <person name="Mendes T.A."/>
            <person name="Urmenyi T.P."/>
            <person name="Silva V.G."/>
            <person name="da Rocha W.D."/>
            <person name="Andersson B."/>
            <person name="Romanha A.J."/>
            <person name="Steindel M."/>
            <person name="de Vasconcelos A.T."/>
            <person name="Grisard E.C."/>
        </authorList>
    </citation>
    <scope>NUCLEOTIDE SEQUENCE [LARGE SCALE GENOMIC DNA]</scope>
    <source>
        <strain evidence="2 3">SC58</strain>
    </source>
</reference>
<name>A0A061IZL7_TRYRA</name>
<dbReference type="EMBL" id="AUPL01004981">
    <property type="protein sequence ID" value="ESL07331.1"/>
    <property type="molecule type" value="Genomic_DNA"/>
</dbReference>
<gene>
    <name evidence="2" type="ORF">TRSC58_04981</name>
</gene>
<proteinExistence type="predicted"/>
<evidence type="ECO:0000313" key="2">
    <source>
        <dbReference type="EMBL" id="ESL07331.1"/>
    </source>
</evidence>
<dbReference type="VEuPathDB" id="TriTrypDB:TRSC58_04981"/>